<reference evidence="2" key="1">
    <citation type="submission" date="2020-08" db="EMBL/GenBank/DDBJ databases">
        <title>Multicomponent nature underlies the extraordinary mechanical properties of spider dragline silk.</title>
        <authorList>
            <person name="Kono N."/>
            <person name="Nakamura H."/>
            <person name="Mori M."/>
            <person name="Yoshida Y."/>
            <person name="Ohtoshi R."/>
            <person name="Malay A.D."/>
            <person name="Moran D.A.P."/>
            <person name="Tomita M."/>
            <person name="Numata K."/>
            <person name="Arakawa K."/>
        </authorList>
    </citation>
    <scope>NUCLEOTIDE SEQUENCE</scope>
</reference>
<keyword evidence="3" id="KW-1185">Reference proteome</keyword>
<evidence type="ECO:0000256" key="1">
    <source>
        <dbReference type="SAM" id="MobiDB-lite"/>
    </source>
</evidence>
<dbReference type="AlphaFoldDB" id="A0A8X6RHE7"/>
<evidence type="ECO:0000313" key="3">
    <source>
        <dbReference type="Proteomes" id="UP000887159"/>
    </source>
</evidence>
<organism evidence="2 3">
    <name type="scientific">Trichonephila clavipes</name>
    <name type="common">Golden silk orbweaver</name>
    <name type="synonym">Nephila clavipes</name>
    <dbReference type="NCBI Taxonomy" id="2585209"/>
    <lineage>
        <taxon>Eukaryota</taxon>
        <taxon>Metazoa</taxon>
        <taxon>Ecdysozoa</taxon>
        <taxon>Arthropoda</taxon>
        <taxon>Chelicerata</taxon>
        <taxon>Arachnida</taxon>
        <taxon>Araneae</taxon>
        <taxon>Araneomorphae</taxon>
        <taxon>Entelegynae</taxon>
        <taxon>Araneoidea</taxon>
        <taxon>Nephilidae</taxon>
        <taxon>Trichonephila</taxon>
    </lineage>
</organism>
<evidence type="ECO:0000313" key="2">
    <source>
        <dbReference type="EMBL" id="GFX95336.1"/>
    </source>
</evidence>
<sequence>MKSRVIPSSETKKPGSFDTGGGVERGRSCVRKCSNDEYYPGWVRGGMGEVIRPDGGMLFRQAENGTYTQSDREQTLQMRRLKPQKEQHEV</sequence>
<gene>
    <name evidence="2" type="ORF">TNCV_849261</name>
</gene>
<dbReference type="EMBL" id="BMAU01021185">
    <property type="protein sequence ID" value="GFX95336.1"/>
    <property type="molecule type" value="Genomic_DNA"/>
</dbReference>
<accession>A0A8X6RHE7</accession>
<comment type="caution">
    <text evidence="2">The sequence shown here is derived from an EMBL/GenBank/DDBJ whole genome shotgun (WGS) entry which is preliminary data.</text>
</comment>
<name>A0A8X6RHE7_TRICX</name>
<protein>
    <submittedName>
        <fullName evidence="2">Uncharacterized protein</fullName>
    </submittedName>
</protein>
<proteinExistence type="predicted"/>
<feature type="region of interest" description="Disordered" evidence="1">
    <location>
        <begin position="64"/>
        <end position="90"/>
    </location>
</feature>
<dbReference type="Proteomes" id="UP000887159">
    <property type="component" value="Unassembled WGS sequence"/>
</dbReference>
<feature type="region of interest" description="Disordered" evidence="1">
    <location>
        <begin position="1"/>
        <end position="26"/>
    </location>
</feature>